<reference evidence="1 2" key="1">
    <citation type="submission" date="2018-07" db="EMBL/GenBank/DDBJ databases">
        <title>Genomic Encyclopedia of Type Strains, Phase IV (KMG-IV): sequencing the most valuable type-strain genomes for metagenomic binning, comparative biology and taxonomic classification.</title>
        <authorList>
            <person name="Goeker M."/>
        </authorList>
    </citation>
    <scope>NUCLEOTIDE SEQUENCE [LARGE SCALE GENOMIC DNA]</scope>
    <source>
        <strain evidence="1 2">DSM 44952</strain>
    </source>
</reference>
<dbReference type="STRING" id="1210089.GCA_001613165_05970"/>
<dbReference type="InterPro" id="IPR011990">
    <property type="entry name" value="TPR-like_helical_dom_sf"/>
</dbReference>
<proteinExistence type="predicted"/>
<accession>A0A370GK68</accession>
<dbReference type="PROSITE" id="PS51318">
    <property type="entry name" value="TAT"/>
    <property type="match status" value="1"/>
</dbReference>
<dbReference type="EMBL" id="QQAZ01000019">
    <property type="protein sequence ID" value="RDI43669.1"/>
    <property type="molecule type" value="Genomic_DNA"/>
</dbReference>
<dbReference type="AlphaFoldDB" id="A0A370GK68"/>
<sequence>MYMETCGPGDPVTVVSVLGRADVDRRSFLRRAAYSVALTATGLAALPDVARIVGVTESSRVGAAEVEAVQRVTDSFAALDEVRGGGFGRTAVAEFLATDVSTLLRSQFAHESIKSEMFSAAAELAYLCGFKSHDGGLDAVAQRYYLAALRLAQESGIPGRDAWVFRILSLHSADVGHPDHAVPLAERAVSIARGRFGPDAIALHEAALARAYAETGNQRGAREVISRIQPVIDSPDITSELPRWIALSSPNGATRATQTAKAFAALHDWGNAERYQHLSAQVWNPGTHPRIHALTSAETGLIRWSLGRHEDAAKLWRSALPVLDAVDSERTANVVSKIRKVAPELVGSNRITGQ</sequence>
<evidence type="ECO:0000313" key="2">
    <source>
        <dbReference type="Proteomes" id="UP000255355"/>
    </source>
</evidence>
<comment type="caution">
    <text evidence="1">The sequence shown here is derived from an EMBL/GenBank/DDBJ whole genome shotgun (WGS) entry which is preliminary data.</text>
</comment>
<keyword evidence="2" id="KW-1185">Reference proteome</keyword>
<evidence type="ECO:0000313" key="1">
    <source>
        <dbReference type="EMBL" id="RDI43669.1"/>
    </source>
</evidence>
<dbReference type="Proteomes" id="UP000255355">
    <property type="component" value="Unassembled WGS sequence"/>
</dbReference>
<name>A0A370GK68_9NOCA</name>
<dbReference type="Gene3D" id="1.25.40.10">
    <property type="entry name" value="Tetratricopeptide repeat domain"/>
    <property type="match status" value="1"/>
</dbReference>
<evidence type="ECO:0008006" key="3">
    <source>
        <dbReference type="Google" id="ProtNLM"/>
    </source>
</evidence>
<protein>
    <recommendedName>
        <fullName evidence="3">Tetratricopeptide repeat protein</fullName>
    </recommendedName>
</protein>
<dbReference type="InterPro" id="IPR006311">
    <property type="entry name" value="TAT_signal"/>
</dbReference>
<gene>
    <name evidence="1" type="ORF">DFR68_11956</name>
</gene>
<organism evidence="1 2">
    <name type="scientific">Nocardia mexicana</name>
    <dbReference type="NCBI Taxonomy" id="279262"/>
    <lineage>
        <taxon>Bacteria</taxon>
        <taxon>Bacillati</taxon>
        <taxon>Actinomycetota</taxon>
        <taxon>Actinomycetes</taxon>
        <taxon>Mycobacteriales</taxon>
        <taxon>Nocardiaceae</taxon>
        <taxon>Nocardia</taxon>
    </lineage>
</organism>